<dbReference type="SUPFAM" id="SSF53187">
    <property type="entry name" value="Zn-dependent exopeptidases"/>
    <property type="match status" value="1"/>
</dbReference>
<comment type="caution">
    <text evidence="7">The sequence shown here is derived from an EMBL/GenBank/DDBJ whole genome shotgun (WGS) entry which is preliminary data.</text>
</comment>
<keyword evidence="8" id="KW-1185">Reference proteome</keyword>
<dbReference type="NCBIfam" id="TIGR01891">
    <property type="entry name" value="amidohydrolases"/>
    <property type="match status" value="1"/>
</dbReference>
<evidence type="ECO:0000256" key="2">
    <source>
        <dbReference type="ARBA" id="ARBA00022729"/>
    </source>
</evidence>
<keyword evidence="3" id="KW-0378">Hydrolase</keyword>
<feature type="transmembrane region" description="Helical" evidence="5">
    <location>
        <begin position="7"/>
        <end position="27"/>
    </location>
</feature>
<organism evidence="7 8">
    <name type="scientific">Hibiscus syriacus</name>
    <name type="common">Rose of Sharon</name>
    <dbReference type="NCBI Taxonomy" id="106335"/>
    <lineage>
        <taxon>Eukaryota</taxon>
        <taxon>Viridiplantae</taxon>
        <taxon>Streptophyta</taxon>
        <taxon>Embryophyta</taxon>
        <taxon>Tracheophyta</taxon>
        <taxon>Spermatophyta</taxon>
        <taxon>Magnoliopsida</taxon>
        <taxon>eudicotyledons</taxon>
        <taxon>Gunneridae</taxon>
        <taxon>Pentapetalae</taxon>
        <taxon>rosids</taxon>
        <taxon>malvids</taxon>
        <taxon>Malvales</taxon>
        <taxon>Malvaceae</taxon>
        <taxon>Malvoideae</taxon>
        <taxon>Hibiscus</taxon>
    </lineage>
</organism>
<dbReference type="FunFam" id="3.30.70.360:FF:000001">
    <property type="entry name" value="N-acetyldiaminopimelate deacetylase"/>
    <property type="match status" value="1"/>
</dbReference>
<dbReference type="AlphaFoldDB" id="A0A6A2X3B4"/>
<evidence type="ECO:0000256" key="5">
    <source>
        <dbReference type="SAM" id="Phobius"/>
    </source>
</evidence>
<evidence type="ECO:0000313" key="7">
    <source>
        <dbReference type="EMBL" id="KAE8669463.1"/>
    </source>
</evidence>
<proteinExistence type="inferred from homology"/>
<comment type="similarity">
    <text evidence="1">Belongs to the peptidase M20 family.</text>
</comment>
<dbReference type="Proteomes" id="UP000436088">
    <property type="component" value="Unassembled WGS sequence"/>
</dbReference>
<dbReference type="EMBL" id="VEPZ02001528">
    <property type="protein sequence ID" value="KAE8669463.1"/>
    <property type="molecule type" value="Genomic_DNA"/>
</dbReference>
<reference evidence="7" key="1">
    <citation type="submission" date="2019-09" db="EMBL/GenBank/DDBJ databases">
        <title>Draft genome information of white flower Hibiscus syriacus.</title>
        <authorList>
            <person name="Kim Y.-M."/>
        </authorList>
    </citation>
    <scope>NUCLEOTIDE SEQUENCE [LARGE SCALE GENOMIC DNA]</scope>
    <source>
        <strain evidence="7">YM2019G1</strain>
    </source>
</reference>
<keyword evidence="5" id="KW-1133">Transmembrane helix</keyword>
<dbReference type="GO" id="GO:0009850">
    <property type="term" value="P:auxin metabolic process"/>
    <property type="evidence" value="ECO:0007669"/>
    <property type="project" value="InterPro"/>
</dbReference>
<dbReference type="OrthoDB" id="6119954at2759"/>
<dbReference type="InterPro" id="IPR017439">
    <property type="entry name" value="Amidohydrolase"/>
</dbReference>
<dbReference type="CDD" id="cd08017">
    <property type="entry name" value="M20_IAA_Hyd"/>
    <property type="match status" value="1"/>
</dbReference>
<dbReference type="InterPro" id="IPR036264">
    <property type="entry name" value="Bact_exopeptidase_dim_dom"/>
</dbReference>
<dbReference type="GO" id="GO:0009694">
    <property type="term" value="P:jasmonic acid metabolic process"/>
    <property type="evidence" value="ECO:0007669"/>
    <property type="project" value="TreeGrafter"/>
</dbReference>
<gene>
    <name evidence="7" type="ORF">F3Y22_tig00112236pilonHSYRG00112</name>
</gene>
<dbReference type="Pfam" id="PF07687">
    <property type="entry name" value="M20_dimer"/>
    <property type="match status" value="1"/>
</dbReference>
<evidence type="ECO:0000256" key="4">
    <source>
        <dbReference type="ARBA" id="ARBA00023211"/>
    </source>
</evidence>
<evidence type="ECO:0000256" key="3">
    <source>
        <dbReference type="ARBA" id="ARBA00022801"/>
    </source>
</evidence>
<dbReference type="Gene3D" id="3.40.630.10">
    <property type="entry name" value="Zn peptidases"/>
    <property type="match status" value="1"/>
</dbReference>
<evidence type="ECO:0000259" key="6">
    <source>
        <dbReference type="Pfam" id="PF07687"/>
    </source>
</evidence>
<keyword evidence="5" id="KW-0812">Transmembrane</keyword>
<evidence type="ECO:0000256" key="1">
    <source>
        <dbReference type="ARBA" id="ARBA00006153"/>
    </source>
</evidence>
<evidence type="ECO:0000313" key="8">
    <source>
        <dbReference type="Proteomes" id="UP000436088"/>
    </source>
</evidence>
<dbReference type="PANTHER" id="PTHR11014">
    <property type="entry name" value="PEPTIDASE M20 FAMILY MEMBER"/>
    <property type="match status" value="1"/>
</dbReference>
<feature type="domain" description="Peptidase M20 dimerisation" evidence="6">
    <location>
        <begin position="274"/>
        <end position="367"/>
    </location>
</feature>
<accession>A0A6A2X3B4</accession>
<dbReference type="Pfam" id="PF01546">
    <property type="entry name" value="Peptidase_M20"/>
    <property type="match status" value="1"/>
</dbReference>
<keyword evidence="5" id="KW-0472">Membrane</keyword>
<dbReference type="Gene3D" id="3.30.70.360">
    <property type="match status" value="1"/>
</dbReference>
<dbReference type="InterPro" id="IPR011650">
    <property type="entry name" value="Peptidase_M20_dimer"/>
</dbReference>
<dbReference type="InterPro" id="IPR044757">
    <property type="entry name" value="ILR1-like_Hyd"/>
</dbReference>
<dbReference type="GO" id="GO:0016787">
    <property type="term" value="F:hydrolase activity"/>
    <property type="evidence" value="ECO:0007669"/>
    <property type="project" value="UniProtKB-KW"/>
</dbReference>
<protein>
    <submittedName>
        <fullName evidence="7">IAA-amino acid hydrolase ILR1-like 6</fullName>
    </submittedName>
</protein>
<dbReference type="PANTHER" id="PTHR11014:SF62">
    <property type="entry name" value="IAA-AMINO ACID HYDROLASE ILR1-LIKE 6"/>
    <property type="match status" value="1"/>
</dbReference>
<dbReference type="InterPro" id="IPR002933">
    <property type="entry name" value="Peptidase_M20"/>
</dbReference>
<name>A0A6A2X3B4_HIBSY</name>
<dbReference type="SUPFAM" id="SSF55031">
    <property type="entry name" value="Bacterial exopeptidase dimerisation domain"/>
    <property type="match status" value="1"/>
</dbReference>
<sequence>MNPPNQYVSILSLIFSIFFVNIFLVFVNSISPTCSSPSSDNNNEYPTVFDAIASINPKGPLNAGKNRTSSTCSSDPPTSCRIWDVTCSESVLGLARKPENVEWIKGLRRKIHENPELAFEEYETSKLIRTELDRMEIDYRYPLAKTGIRAWIGTGGPPFVAIRADMDALPIQEGVEWEHKSKVPGKMHACGHDAHVAMLVGAAKILKNREHLLKGTVILLFQPAEEAGNGAKRMIGDGALENVEAIFAVHVSHEHPTATIGSRTGPLLAGCGFFRAVISGRKDLASNPHHSVDPILAASAAVISLQGIVSRESNPLDSQVVSVTSFNGGSNLNMIPDTVIIGGTFRAFSNTSFYNLLQRIQEVVVEQAGVFRCSATVDFFENDSTIYPPTVNDDRMYEHVKKVATDLLGPQNFRVVPPMMGAEDFSFYTQIVPAAFYYIGVRNETLGSIHTGHSPYFMIDEDVLPIGAAVHASIAERYLNERG</sequence>
<keyword evidence="2" id="KW-0732">Signal</keyword>
<keyword evidence="4" id="KW-0464">Manganese</keyword>